<dbReference type="RefSeq" id="WP_345023103.1">
    <property type="nucleotide sequence ID" value="NZ_BAABDO010000067.1"/>
</dbReference>
<organism evidence="2 3">
    <name type="scientific">Actinomadura keratinilytica</name>
    <dbReference type="NCBI Taxonomy" id="547461"/>
    <lineage>
        <taxon>Bacteria</taxon>
        <taxon>Bacillati</taxon>
        <taxon>Actinomycetota</taxon>
        <taxon>Actinomycetes</taxon>
        <taxon>Streptosporangiales</taxon>
        <taxon>Thermomonosporaceae</taxon>
        <taxon>Actinomadura</taxon>
    </lineage>
</organism>
<comment type="caution">
    <text evidence="2">The sequence shown here is derived from an EMBL/GenBank/DDBJ whole genome shotgun (WGS) entry which is preliminary data.</text>
</comment>
<evidence type="ECO:0000313" key="2">
    <source>
        <dbReference type="EMBL" id="GAA4147557.1"/>
    </source>
</evidence>
<evidence type="ECO:0000256" key="1">
    <source>
        <dbReference type="SAM" id="MobiDB-lite"/>
    </source>
</evidence>
<accession>A0ABP7Z550</accession>
<dbReference type="Proteomes" id="UP001500266">
    <property type="component" value="Unassembled WGS sequence"/>
</dbReference>
<reference evidence="3" key="1">
    <citation type="journal article" date="2019" name="Int. J. Syst. Evol. Microbiol.">
        <title>The Global Catalogue of Microorganisms (GCM) 10K type strain sequencing project: providing services to taxonomists for standard genome sequencing and annotation.</title>
        <authorList>
            <consortium name="The Broad Institute Genomics Platform"/>
            <consortium name="The Broad Institute Genome Sequencing Center for Infectious Disease"/>
            <person name="Wu L."/>
            <person name="Ma J."/>
        </authorList>
    </citation>
    <scope>NUCLEOTIDE SEQUENCE [LARGE SCALE GENOMIC DNA]</scope>
    <source>
        <strain evidence="3">JCM 17316</strain>
    </source>
</reference>
<protein>
    <recommendedName>
        <fullName evidence="4">Aminoglycoside phosphotransferase domain-containing protein</fullName>
    </recommendedName>
</protein>
<feature type="region of interest" description="Disordered" evidence="1">
    <location>
        <begin position="1"/>
        <end position="28"/>
    </location>
</feature>
<sequence>MAALPGPGFEDAIRPHTGDIRGIRPTSRGNSSAVTVLISGTRGEFFVKAVPNRPGGRRDSLVREGLINPFVSAFSPAVLWRAETDQWLALGFEVIHASPADFTPGSPDLPRIVDTLTRIAELPLPDIAHSWHETRWDRFTADPTHTESFRGDTLLFTDINPANLLVADERMWAIDWSWPTRGAGFIDPACLVVQLVAAGHTPEAAEEWAARCPAWSAADPRAIDAFAAAALNMHTSRAKRWPDEWLKAMATAAEQWATHRGIMPQ</sequence>
<evidence type="ECO:0008006" key="4">
    <source>
        <dbReference type="Google" id="ProtNLM"/>
    </source>
</evidence>
<feature type="compositionally biased region" description="Basic and acidic residues" evidence="1">
    <location>
        <begin position="11"/>
        <end position="22"/>
    </location>
</feature>
<name>A0ABP7Z550_9ACTN</name>
<gene>
    <name evidence="2" type="ORF">GCM10022416_41120</name>
</gene>
<dbReference type="EMBL" id="BAABDO010000067">
    <property type="protein sequence ID" value="GAA4147557.1"/>
    <property type="molecule type" value="Genomic_DNA"/>
</dbReference>
<proteinExistence type="predicted"/>
<keyword evidence="3" id="KW-1185">Reference proteome</keyword>
<dbReference type="InterPro" id="IPR011009">
    <property type="entry name" value="Kinase-like_dom_sf"/>
</dbReference>
<evidence type="ECO:0000313" key="3">
    <source>
        <dbReference type="Proteomes" id="UP001500266"/>
    </source>
</evidence>
<dbReference type="SUPFAM" id="SSF56112">
    <property type="entry name" value="Protein kinase-like (PK-like)"/>
    <property type="match status" value="1"/>
</dbReference>